<proteinExistence type="inferred from homology"/>
<feature type="transmembrane region" description="Helical" evidence="6">
    <location>
        <begin position="332"/>
        <end position="349"/>
    </location>
</feature>
<comment type="similarity">
    <text evidence="2">Belongs to the SLC13A/DASS transporter (TC 2.A.47) family. DIT1 subfamily.</text>
</comment>
<organism evidence="7 8">
    <name type="scientific">Methylocella silvestris (strain DSM 15510 / CIP 108128 / LMG 27833 / NCIMB 13906 / BL2)</name>
    <dbReference type="NCBI Taxonomy" id="395965"/>
    <lineage>
        <taxon>Bacteria</taxon>
        <taxon>Pseudomonadati</taxon>
        <taxon>Pseudomonadota</taxon>
        <taxon>Alphaproteobacteria</taxon>
        <taxon>Hyphomicrobiales</taxon>
        <taxon>Beijerinckiaceae</taxon>
        <taxon>Methylocella</taxon>
    </lineage>
</organism>
<evidence type="ECO:0000256" key="5">
    <source>
        <dbReference type="ARBA" id="ARBA00023136"/>
    </source>
</evidence>
<dbReference type="KEGG" id="msl:Msil_1726"/>
<sequence length="506" mass="53771">MNFHSKAFLREHPQSSVASASPLSRHTLMAALPLAIGLIMILLPAPPGLPLYSWRYLALFVTVIVGLIVEPVPAAAVGFLGITAGAALSHFVLFSPAQLAAPGFNANAAAISWALSGFSNSTVWLIFSAFVFSLGYEKTGLGKRISLLLLSRLGARTLTLGYAVMFADLLLAPFMPSNTARSGGTIFPVIKNIPEFYQSLPNDPSSRRIGSYLMWTAIASTCVTSSMFLTGLAPNILAVELVRKTVHVELGWGQWFIAFLPVGLILLATTPLLAYVLYPPELKRCPEVPAWARQQLGELGAFSGKEITLLILVILALALWIFGAQMVDPTTVALMVVGLLVVTRTITWTDVLDDKPAFNTLVWFGTLVALAAGLAQVGVVAWLAGLVGPLLATLPALAGLIALIVLFFLLHYLFASTTAHTTALLPLMLIVATKIPGLPIATAALGLCLSLGIMGIITPYGTGPSPVYAGSGFLPGRDYWRLGAIFGGYYLLVFLLVGVPMLFLVG</sequence>
<dbReference type="RefSeq" id="WP_012590743.1">
    <property type="nucleotide sequence ID" value="NC_011666.1"/>
</dbReference>
<evidence type="ECO:0000256" key="3">
    <source>
        <dbReference type="ARBA" id="ARBA00022692"/>
    </source>
</evidence>
<feature type="transmembrane region" description="Helical" evidence="6">
    <location>
        <begin position="361"/>
        <end position="384"/>
    </location>
</feature>
<dbReference type="PANTHER" id="PTHR42826">
    <property type="entry name" value="DICARBOXYLATE TRANSPORTER 2.1, CHLOROPLASTIC"/>
    <property type="match status" value="1"/>
</dbReference>
<dbReference type="STRING" id="395965.Msil_1726"/>
<name>B8EKD3_METSB</name>
<evidence type="ECO:0000313" key="7">
    <source>
        <dbReference type="EMBL" id="ACK50673.1"/>
    </source>
</evidence>
<evidence type="ECO:0000256" key="1">
    <source>
        <dbReference type="ARBA" id="ARBA00004141"/>
    </source>
</evidence>
<feature type="transmembrane region" description="Helical" evidence="6">
    <location>
        <begin position="307"/>
        <end position="326"/>
    </location>
</feature>
<dbReference type="HOGENOM" id="CLU_005170_7_0_5"/>
<feature type="transmembrane region" description="Helical" evidence="6">
    <location>
        <begin position="435"/>
        <end position="460"/>
    </location>
</feature>
<evidence type="ECO:0000313" key="8">
    <source>
        <dbReference type="Proteomes" id="UP000002257"/>
    </source>
</evidence>
<keyword evidence="4 6" id="KW-1133">Transmembrane helix</keyword>
<dbReference type="Proteomes" id="UP000002257">
    <property type="component" value="Chromosome"/>
</dbReference>
<feature type="transmembrane region" description="Helical" evidence="6">
    <location>
        <begin position="252"/>
        <end position="278"/>
    </location>
</feature>
<dbReference type="eggNOG" id="COG0471">
    <property type="taxonomic scope" value="Bacteria"/>
</dbReference>
<dbReference type="InterPro" id="IPR001898">
    <property type="entry name" value="SLC13A/DASS"/>
</dbReference>
<evidence type="ECO:0000256" key="4">
    <source>
        <dbReference type="ARBA" id="ARBA00022989"/>
    </source>
</evidence>
<gene>
    <name evidence="7" type="ordered locus">Msil_1726</name>
</gene>
<evidence type="ECO:0000256" key="2">
    <source>
        <dbReference type="ARBA" id="ARBA00007349"/>
    </source>
</evidence>
<dbReference type="EMBL" id="CP001280">
    <property type="protein sequence ID" value="ACK50673.1"/>
    <property type="molecule type" value="Genomic_DNA"/>
</dbReference>
<dbReference type="NCBIfam" id="TIGR00785">
    <property type="entry name" value="dass"/>
    <property type="match status" value="1"/>
</dbReference>
<keyword evidence="8" id="KW-1185">Reference proteome</keyword>
<feature type="transmembrane region" description="Helical" evidence="6">
    <location>
        <begin position="27"/>
        <end position="45"/>
    </location>
</feature>
<dbReference type="OrthoDB" id="3170849at2"/>
<reference evidence="7 8" key="1">
    <citation type="journal article" date="2010" name="J. Bacteriol.">
        <title>Complete genome sequence of the aerobic facultative methanotroph Methylocella silvestris BL2.</title>
        <authorList>
            <person name="Chen Y."/>
            <person name="Crombie A."/>
            <person name="Rahman M.T."/>
            <person name="Dedysh S.N."/>
            <person name="Liesack W."/>
            <person name="Stott M.B."/>
            <person name="Alam M."/>
            <person name="Theisen A.R."/>
            <person name="Murrell J.C."/>
            <person name="Dunfield P.F."/>
        </authorList>
    </citation>
    <scope>NUCLEOTIDE SEQUENCE [LARGE SCALE GENOMIC DNA]</scope>
    <source>
        <strain evidence="8">DSM 15510 / CIP 108128 / LMG 27833 / NCIMB 13906 / BL2</strain>
    </source>
</reference>
<evidence type="ECO:0000256" key="6">
    <source>
        <dbReference type="SAM" id="Phobius"/>
    </source>
</evidence>
<feature type="transmembrane region" description="Helical" evidence="6">
    <location>
        <begin position="390"/>
        <end position="414"/>
    </location>
</feature>
<dbReference type="PIRSF" id="PIRSF002457">
    <property type="entry name" value="DASS"/>
    <property type="match status" value="1"/>
</dbReference>
<dbReference type="AlphaFoldDB" id="B8EKD3"/>
<dbReference type="GO" id="GO:0016020">
    <property type="term" value="C:membrane"/>
    <property type="evidence" value="ECO:0007669"/>
    <property type="project" value="UniProtKB-SubCell"/>
</dbReference>
<dbReference type="InterPro" id="IPR030676">
    <property type="entry name" value="CitT-rel"/>
</dbReference>
<keyword evidence="5 6" id="KW-0472">Membrane</keyword>
<feature type="transmembrane region" description="Helical" evidence="6">
    <location>
        <begin position="106"/>
        <end position="133"/>
    </location>
</feature>
<feature type="transmembrane region" description="Helical" evidence="6">
    <location>
        <begin position="153"/>
        <end position="172"/>
    </location>
</feature>
<dbReference type="Pfam" id="PF00939">
    <property type="entry name" value="Na_sulph_symp"/>
    <property type="match status" value="1"/>
</dbReference>
<feature type="transmembrane region" description="Helical" evidence="6">
    <location>
        <begin position="480"/>
        <end position="505"/>
    </location>
</feature>
<comment type="subcellular location">
    <subcellularLocation>
        <location evidence="1">Membrane</location>
        <topology evidence="1">Multi-pass membrane protein</topology>
    </subcellularLocation>
</comment>
<protein>
    <submittedName>
        <fullName evidence="7">Anion transporter</fullName>
    </submittedName>
</protein>
<accession>B8EKD3</accession>
<dbReference type="GO" id="GO:0022857">
    <property type="term" value="F:transmembrane transporter activity"/>
    <property type="evidence" value="ECO:0007669"/>
    <property type="project" value="InterPro"/>
</dbReference>
<keyword evidence="3 6" id="KW-0812">Transmembrane</keyword>